<keyword evidence="2" id="KW-1185">Reference proteome</keyword>
<dbReference type="EMBL" id="JARBDR010000154">
    <property type="protein sequence ID" value="KAJ8319706.1"/>
    <property type="molecule type" value="Genomic_DNA"/>
</dbReference>
<reference evidence="1 2" key="1">
    <citation type="submission" date="2022-12" db="EMBL/GenBank/DDBJ databases">
        <title>Chromosome-level genome of Tegillarca granosa.</title>
        <authorList>
            <person name="Kim J."/>
        </authorList>
    </citation>
    <scope>NUCLEOTIDE SEQUENCE [LARGE SCALE GENOMIC DNA]</scope>
    <source>
        <strain evidence="1">Teg-2019</strain>
        <tissue evidence="1">Adductor muscle</tissue>
    </source>
</reference>
<sequence>MKNYTEKEFTVAQINSKLQSIRCYYGSDEDSDFSQDGSVASQSIDTPACKKKKRNATENVMHKAVSLLSSIEQSGKQRTGTPEQAEDEDMTYAKHIANEMRKIRDARAKALVKIKIQQLIFEAQFQTPLSTTSMMPSHHDAIASSQQNQTASSDISYPLSHMIDTGATINCCSRSRQLLNIQEHEIKSPPHGDAVGVGGELHPILGQIDLLVTIGELTVHQGFYVFSKLHQSLIMVIDFMEDSKVLLILDNKTIVIPDKTNKEQV</sequence>
<proteinExistence type="predicted"/>
<dbReference type="InterPro" id="IPR021109">
    <property type="entry name" value="Peptidase_aspartic_dom_sf"/>
</dbReference>
<protein>
    <submittedName>
        <fullName evidence="1">Uncharacterized protein</fullName>
    </submittedName>
</protein>
<accession>A0ABQ9FU97</accession>
<evidence type="ECO:0000313" key="2">
    <source>
        <dbReference type="Proteomes" id="UP001217089"/>
    </source>
</evidence>
<organism evidence="1 2">
    <name type="scientific">Tegillarca granosa</name>
    <name type="common">Malaysian cockle</name>
    <name type="synonym">Anadara granosa</name>
    <dbReference type="NCBI Taxonomy" id="220873"/>
    <lineage>
        <taxon>Eukaryota</taxon>
        <taxon>Metazoa</taxon>
        <taxon>Spiralia</taxon>
        <taxon>Lophotrochozoa</taxon>
        <taxon>Mollusca</taxon>
        <taxon>Bivalvia</taxon>
        <taxon>Autobranchia</taxon>
        <taxon>Pteriomorphia</taxon>
        <taxon>Arcoida</taxon>
        <taxon>Arcoidea</taxon>
        <taxon>Arcidae</taxon>
        <taxon>Tegillarca</taxon>
    </lineage>
</organism>
<gene>
    <name evidence="1" type="ORF">KUTeg_002749</name>
</gene>
<name>A0ABQ9FU97_TEGGR</name>
<dbReference type="Gene3D" id="2.40.70.10">
    <property type="entry name" value="Acid Proteases"/>
    <property type="match status" value="1"/>
</dbReference>
<evidence type="ECO:0000313" key="1">
    <source>
        <dbReference type="EMBL" id="KAJ8319706.1"/>
    </source>
</evidence>
<dbReference type="Proteomes" id="UP001217089">
    <property type="component" value="Unassembled WGS sequence"/>
</dbReference>
<comment type="caution">
    <text evidence="1">The sequence shown here is derived from an EMBL/GenBank/DDBJ whole genome shotgun (WGS) entry which is preliminary data.</text>
</comment>